<comment type="caution">
    <text evidence="4">The sequence shown here is derived from an EMBL/GenBank/DDBJ whole genome shotgun (WGS) entry which is preliminary data.</text>
</comment>
<evidence type="ECO:0000313" key="5">
    <source>
        <dbReference type="Proteomes" id="UP001597519"/>
    </source>
</evidence>
<proteinExistence type="predicted"/>
<dbReference type="Pfam" id="PF00005">
    <property type="entry name" value="ABC_tran"/>
    <property type="match status" value="1"/>
</dbReference>
<dbReference type="PROSITE" id="PS50893">
    <property type="entry name" value="ABC_TRANSPORTER_2"/>
    <property type="match status" value="1"/>
</dbReference>
<keyword evidence="1" id="KW-0547">Nucleotide-binding</keyword>
<dbReference type="InterPro" id="IPR003439">
    <property type="entry name" value="ABC_transporter-like_ATP-bd"/>
</dbReference>
<evidence type="ECO:0000259" key="3">
    <source>
        <dbReference type="PROSITE" id="PS50893"/>
    </source>
</evidence>
<reference evidence="5" key="1">
    <citation type="journal article" date="2019" name="Int. J. Syst. Evol. Microbiol.">
        <title>The Global Catalogue of Microorganisms (GCM) 10K type strain sequencing project: providing services to taxonomists for standard genome sequencing and annotation.</title>
        <authorList>
            <consortium name="The Broad Institute Genomics Platform"/>
            <consortium name="The Broad Institute Genome Sequencing Center for Infectious Disease"/>
            <person name="Wu L."/>
            <person name="Ma J."/>
        </authorList>
    </citation>
    <scope>NUCLEOTIDE SEQUENCE [LARGE SCALE GENOMIC DNA]</scope>
    <source>
        <strain evidence="5">KCTC 33575</strain>
    </source>
</reference>
<feature type="domain" description="ABC transporter" evidence="3">
    <location>
        <begin position="2"/>
        <end position="226"/>
    </location>
</feature>
<dbReference type="PANTHER" id="PTHR43038">
    <property type="entry name" value="ATP-BINDING CASSETTE, SUB-FAMILY H, MEMBER 1"/>
    <property type="match status" value="1"/>
</dbReference>
<dbReference type="InterPro" id="IPR027417">
    <property type="entry name" value="P-loop_NTPase"/>
</dbReference>
<dbReference type="InterPro" id="IPR017871">
    <property type="entry name" value="ABC_transporter-like_CS"/>
</dbReference>
<keyword evidence="5" id="KW-1185">Reference proteome</keyword>
<evidence type="ECO:0000256" key="1">
    <source>
        <dbReference type="ARBA" id="ARBA00022741"/>
    </source>
</evidence>
<dbReference type="SUPFAM" id="SSF52540">
    <property type="entry name" value="P-loop containing nucleoside triphosphate hydrolases"/>
    <property type="match status" value="1"/>
</dbReference>
<dbReference type="Proteomes" id="UP001597519">
    <property type="component" value="Unassembled WGS sequence"/>
</dbReference>
<protein>
    <submittedName>
        <fullName evidence="4">ABC transporter ATP-binding protein</fullName>
    </submittedName>
</protein>
<organism evidence="4 5">
    <name type="scientific">Corticicoccus populi</name>
    <dbReference type="NCBI Taxonomy" id="1812821"/>
    <lineage>
        <taxon>Bacteria</taxon>
        <taxon>Bacillati</taxon>
        <taxon>Bacillota</taxon>
        <taxon>Bacilli</taxon>
        <taxon>Bacillales</taxon>
        <taxon>Staphylococcaceae</taxon>
        <taxon>Corticicoccus</taxon>
    </lineage>
</organism>
<dbReference type="RefSeq" id="WP_377770963.1">
    <property type="nucleotide sequence ID" value="NZ_JBHUOQ010000001.1"/>
</dbReference>
<dbReference type="CDD" id="cd03230">
    <property type="entry name" value="ABC_DR_subfamily_A"/>
    <property type="match status" value="1"/>
</dbReference>
<gene>
    <name evidence="4" type="ORF">ACFSX4_01825</name>
</gene>
<dbReference type="InterPro" id="IPR003593">
    <property type="entry name" value="AAA+_ATPase"/>
</dbReference>
<dbReference type="SMART" id="SM00382">
    <property type="entry name" value="AAA"/>
    <property type="match status" value="1"/>
</dbReference>
<dbReference type="PROSITE" id="PS00211">
    <property type="entry name" value="ABC_TRANSPORTER_1"/>
    <property type="match status" value="1"/>
</dbReference>
<evidence type="ECO:0000256" key="2">
    <source>
        <dbReference type="ARBA" id="ARBA00022840"/>
    </source>
</evidence>
<dbReference type="GO" id="GO:0005524">
    <property type="term" value="F:ATP binding"/>
    <property type="evidence" value="ECO:0007669"/>
    <property type="project" value="UniProtKB-KW"/>
</dbReference>
<accession>A0ABW5WQU7</accession>
<name>A0ABW5WQU7_9STAP</name>
<dbReference type="PANTHER" id="PTHR43038:SF3">
    <property type="entry name" value="ABC TRANSPORTER G FAMILY MEMBER 20 ISOFORM X1"/>
    <property type="match status" value="1"/>
</dbReference>
<evidence type="ECO:0000313" key="4">
    <source>
        <dbReference type="EMBL" id="MFD2829186.1"/>
    </source>
</evidence>
<dbReference type="Gene3D" id="3.40.50.300">
    <property type="entry name" value="P-loop containing nucleotide triphosphate hydrolases"/>
    <property type="match status" value="1"/>
</dbReference>
<dbReference type="EMBL" id="JBHUOQ010000001">
    <property type="protein sequence ID" value="MFD2829186.1"/>
    <property type="molecule type" value="Genomic_DNA"/>
</dbReference>
<sequence length="240" mass="27039">MIHIDSLSKSYGKSLILENISVDIPNNKITGLIGPSGTGKTTLIKCLMGMEKYDSGKIEIQNQTVPDRKILNSIGYMAQSDSLYNDLTGFENINFFSNMYSTKISRESIQNTLKLVQLDDDRDKLVSHYSGGMKRRLSLAIALINQPEYLILDEPTVGIDPVLKLSIWEQLHTLSKTRTLLITTHIMDEAMKCDHLLLMKNKKIAVSGTPSEILEAYHAEDIDHVFLKLEAEENENVRPD</sequence>
<keyword evidence="2 4" id="KW-0067">ATP-binding</keyword>